<name>A0A2U1P5Q1_ARTAN</name>
<evidence type="ECO:0000313" key="1">
    <source>
        <dbReference type="EMBL" id="PWA81095.1"/>
    </source>
</evidence>
<sequence length="101" mass="11085">MDLAGAATVAASMFVVSKAEWKNHGYIMIVFGCGLSQATKKKNNSKDPLMYVGIERDHIGCLDLSIRSIIYSVRVYVGLERSVPHNYQISILCSSGEDEVS</sequence>
<gene>
    <name evidence="1" type="ORF">CTI12_AA190170</name>
</gene>
<organism evidence="1 2">
    <name type="scientific">Artemisia annua</name>
    <name type="common">Sweet wormwood</name>
    <dbReference type="NCBI Taxonomy" id="35608"/>
    <lineage>
        <taxon>Eukaryota</taxon>
        <taxon>Viridiplantae</taxon>
        <taxon>Streptophyta</taxon>
        <taxon>Embryophyta</taxon>
        <taxon>Tracheophyta</taxon>
        <taxon>Spermatophyta</taxon>
        <taxon>Magnoliopsida</taxon>
        <taxon>eudicotyledons</taxon>
        <taxon>Gunneridae</taxon>
        <taxon>Pentapetalae</taxon>
        <taxon>asterids</taxon>
        <taxon>campanulids</taxon>
        <taxon>Asterales</taxon>
        <taxon>Asteraceae</taxon>
        <taxon>Asteroideae</taxon>
        <taxon>Anthemideae</taxon>
        <taxon>Artemisiinae</taxon>
        <taxon>Artemisia</taxon>
    </lineage>
</organism>
<reference evidence="1 2" key="1">
    <citation type="journal article" date="2018" name="Mol. Plant">
        <title>The genome of Artemisia annua provides insight into the evolution of Asteraceae family and artemisinin biosynthesis.</title>
        <authorList>
            <person name="Shen Q."/>
            <person name="Zhang L."/>
            <person name="Liao Z."/>
            <person name="Wang S."/>
            <person name="Yan T."/>
            <person name="Shi P."/>
            <person name="Liu M."/>
            <person name="Fu X."/>
            <person name="Pan Q."/>
            <person name="Wang Y."/>
            <person name="Lv Z."/>
            <person name="Lu X."/>
            <person name="Zhang F."/>
            <person name="Jiang W."/>
            <person name="Ma Y."/>
            <person name="Chen M."/>
            <person name="Hao X."/>
            <person name="Li L."/>
            <person name="Tang Y."/>
            <person name="Lv G."/>
            <person name="Zhou Y."/>
            <person name="Sun X."/>
            <person name="Brodelius P.E."/>
            <person name="Rose J.K.C."/>
            <person name="Tang K."/>
        </authorList>
    </citation>
    <scope>NUCLEOTIDE SEQUENCE [LARGE SCALE GENOMIC DNA]</scope>
    <source>
        <strain evidence="2">cv. Huhao1</strain>
        <tissue evidence="1">Leaf</tissue>
    </source>
</reference>
<keyword evidence="2" id="KW-1185">Reference proteome</keyword>
<accession>A0A2U1P5Q1</accession>
<evidence type="ECO:0000313" key="2">
    <source>
        <dbReference type="Proteomes" id="UP000245207"/>
    </source>
</evidence>
<dbReference type="Proteomes" id="UP000245207">
    <property type="component" value="Unassembled WGS sequence"/>
</dbReference>
<dbReference type="EMBL" id="PKPP01001635">
    <property type="protein sequence ID" value="PWA81095.1"/>
    <property type="molecule type" value="Genomic_DNA"/>
</dbReference>
<comment type="caution">
    <text evidence="1">The sequence shown here is derived from an EMBL/GenBank/DDBJ whole genome shotgun (WGS) entry which is preliminary data.</text>
</comment>
<protein>
    <submittedName>
        <fullName evidence="1">Uncharacterized protein</fullName>
    </submittedName>
</protein>
<dbReference type="AlphaFoldDB" id="A0A2U1P5Q1"/>
<proteinExistence type="predicted"/>